<gene>
    <name evidence="1" type="ORF">F5148DRAFT_1280152</name>
</gene>
<reference evidence="1" key="1">
    <citation type="submission" date="2021-03" db="EMBL/GenBank/DDBJ databases">
        <title>Evolutionary priming and transition to the ectomycorrhizal habit in an iconic lineage of mushroom-forming fungi: is preadaptation a requirement?</title>
        <authorList>
            <consortium name="DOE Joint Genome Institute"/>
            <person name="Looney B.P."/>
            <person name="Miyauchi S."/>
            <person name="Morin E."/>
            <person name="Drula E."/>
            <person name="Courty P.E."/>
            <person name="Chicoki N."/>
            <person name="Fauchery L."/>
            <person name="Kohler A."/>
            <person name="Kuo A."/>
            <person name="LaButti K."/>
            <person name="Pangilinan J."/>
            <person name="Lipzen A."/>
            <person name="Riley R."/>
            <person name="Andreopoulos W."/>
            <person name="He G."/>
            <person name="Johnson J."/>
            <person name="Barry K.W."/>
            <person name="Grigoriev I.V."/>
            <person name="Nagy L."/>
            <person name="Hibbett D."/>
            <person name="Henrissat B."/>
            <person name="Matheny P.B."/>
            <person name="Labbe J."/>
            <person name="Martin A.F."/>
        </authorList>
    </citation>
    <scope>NUCLEOTIDE SEQUENCE</scope>
    <source>
        <strain evidence="1">BPL698</strain>
    </source>
</reference>
<dbReference type="Proteomes" id="UP001207468">
    <property type="component" value="Unassembled WGS sequence"/>
</dbReference>
<dbReference type="EMBL" id="JAGFNK010000013">
    <property type="protein sequence ID" value="KAI9512107.1"/>
    <property type="molecule type" value="Genomic_DNA"/>
</dbReference>
<protein>
    <submittedName>
        <fullName evidence="1">Uncharacterized protein</fullName>
    </submittedName>
</protein>
<organism evidence="1 2">
    <name type="scientific">Russula earlei</name>
    <dbReference type="NCBI Taxonomy" id="71964"/>
    <lineage>
        <taxon>Eukaryota</taxon>
        <taxon>Fungi</taxon>
        <taxon>Dikarya</taxon>
        <taxon>Basidiomycota</taxon>
        <taxon>Agaricomycotina</taxon>
        <taxon>Agaricomycetes</taxon>
        <taxon>Russulales</taxon>
        <taxon>Russulaceae</taxon>
        <taxon>Russula</taxon>
    </lineage>
</organism>
<sequence>MPTKRYTRVVLNERPVRSITPTTFRTDVVPFDFHPGEGDVLVQVNWLSLDPAMRGWISDLRSYIPPVPVGEVMRGHGIATVAQVGSGTKLQTGDVVACWSGWTEYAILKEETVEKLHIPPGAQLLDYLSILSVTGGITAYFGLVDVAKIKAGETLVVSGAAGSVGSLACQLGKIYGAKVIGIAGTDEKCKWLREELKVDAAINYRSPTFKQDFEDAILDLALTRLKKGARVTLCGTISQYNTPDTKGITFYTNLVLQRAKMEGYVVLDYKDRFPEAVRELSKFIAEGRLVSKFHILKGLEKASEGLPMLFDGSNTGKLVVQVSGPDAQL</sequence>
<comment type="caution">
    <text evidence="1">The sequence shown here is derived from an EMBL/GenBank/DDBJ whole genome shotgun (WGS) entry which is preliminary data.</text>
</comment>
<accession>A0ACC0UKS8</accession>
<name>A0ACC0UKS8_9AGAM</name>
<evidence type="ECO:0000313" key="1">
    <source>
        <dbReference type="EMBL" id="KAI9512107.1"/>
    </source>
</evidence>
<proteinExistence type="predicted"/>
<evidence type="ECO:0000313" key="2">
    <source>
        <dbReference type="Proteomes" id="UP001207468"/>
    </source>
</evidence>
<keyword evidence="2" id="KW-1185">Reference proteome</keyword>